<dbReference type="InterPro" id="IPR014756">
    <property type="entry name" value="Ig_E-set"/>
</dbReference>
<feature type="domain" description="IPT/TIG" evidence="2">
    <location>
        <begin position="479"/>
        <end position="557"/>
    </location>
</feature>
<evidence type="ECO:0000313" key="4">
    <source>
        <dbReference type="Proteomes" id="UP000305848"/>
    </source>
</evidence>
<dbReference type="PANTHER" id="PTHR44103:SF1">
    <property type="entry name" value="PROPROTEIN CONVERTASE P"/>
    <property type="match status" value="1"/>
</dbReference>
<feature type="domain" description="IPT/TIG" evidence="2">
    <location>
        <begin position="559"/>
        <end position="636"/>
    </location>
</feature>
<dbReference type="SUPFAM" id="SSF69318">
    <property type="entry name" value="Integrin alpha N-terminal domain"/>
    <property type="match status" value="4"/>
</dbReference>
<reference evidence="3 4" key="1">
    <citation type="submission" date="2019-05" db="EMBL/GenBank/DDBJ databases">
        <title>Panacibacter sp. strain 17mud1-8 Genome sequencing and assembly.</title>
        <authorList>
            <person name="Chhetri G."/>
        </authorList>
    </citation>
    <scope>NUCLEOTIDE SEQUENCE [LARGE SCALE GENOMIC DNA]</scope>
    <source>
        <strain evidence="3 4">17mud1-8</strain>
    </source>
</reference>
<feature type="domain" description="IPT/TIG" evidence="2">
    <location>
        <begin position="37"/>
        <end position="117"/>
    </location>
</feature>
<protein>
    <submittedName>
        <fullName evidence="3">T9SS type A sorting domain-containing protein</fullName>
    </submittedName>
</protein>
<organism evidence="3 4">
    <name type="scientific">Ilyomonas limi</name>
    <dbReference type="NCBI Taxonomy" id="2575867"/>
    <lineage>
        <taxon>Bacteria</taxon>
        <taxon>Pseudomonadati</taxon>
        <taxon>Bacteroidota</taxon>
        <taxon>Chitinophagia</taxon>
        <taxon>Chitinophagales</taxon>
        <taxon>Chitinophagaceae</taxon>
        <taxon>Ilyomonas</taxon>
    </lineage>
</organism>
<dbReference type="OrthoDB" id="1110382at2"/>
<accession>A0A4U3L9K3</accession>
<dbReference type="NCBIfam" id="TIGR04183">
    <property type="entry name" value="Por_Secre_tail"/>
    <property type="match status" value="1"/>
</dbReference>
<feature type="domain" description="IPT/TIG" evidence="2">
    <location>
        <begin position="1177"/>
        <end position="1253"/>
    </location>
</feature>
<dbReference type="InterPro" id="IPR028994">
    <property type="entry name" value="Integrin_alpha_N"/>
</dbReference>
<feature type="domain" description="IPT/TIG" evidence="2">
    <location>
        <begin position="638"/>
        <end position="718"/>
    </location>
</feature>
<dbReference type="PANTHER" id="PTHR44103">
    <property type="entry name" value="PROPROTEIN CONVERTASE P"/>
    <property type="match status" value="1"/>
</dbReference>
<dbReference type="Pfam" id="PF01833">
    <property type="entry name" value="TIG"/>
    <property type="match status" value="8"/>
</dbReference>
<dbReference type="CDD" id="cd00603">
    <property type="entry name" value="IPT_PCSR"/>
    <property type="match status" value="5"/>
</dbReference>
<dbReference type="Gene3D" id="2.130.10.130">
    <property type="entry name" value="Integrin alpha, N-terminal"/>
    <property type="match status" value="2"/>
</dbReference>
<name>A0A4U3L9K3_9BACT</name>
<sequence length="1582" mass="166857">MCFYNKTFPMDWTTIPYKNIILILPFLCCRVLFAQTTPTIFSLFPNSGPIGTTVTIKGNNFSTDPASNIVYFGAVRAPVVSAATSALEVTVPAGATYQPVTVTTNRLTAYSNTFFNVTFPTDGSGLTPNTFVKQNYEINSEGLNVAIGDLNDDSKADIIVSTGDASQTFINTSSLGMISLKQGQNVTAGRFPLFTTIGDLNGDGKQDIAVVNLYDNTVSVSQNISENGNFSLNYIGDLATSYAPNSAAIADLDADGKPELIVSSFDTISIFKNTGNGKKISFSDRQDLAIGRISGKISIIDLDYDNRPELIVSSNSQVLVVQLLYDGRFIIGDINHYDVPGEGGDTYLGDVDGDGRTDVVVNTGNTQAVLLNQSSEGKIDLLIPATVIETGSYIISLSEMDGDGKVDLCTLGLQGLSIYRNQSSLGNVSFGTAVTYKDDSYSGTAGDIDGDGKPDVVTGGVVNEFGPTLFSIWRNTGTEPQITSFTPISGASDAKITITGRYLSSASQVSFGGIPASSFTVIDDSTITAIVANGSSGNVLVQTPYGQAVSSDTFIYLQPPQITSFTPTSGSPGTQVTINGGFLDSATLVSFGGTPAIITFNNDTTIIALVGNGSSGSVLVQTPAGVDSTNEQFIFIPPPVITSFAPLSGPVGTTVTIKGNNFSTDPASNIVYFGAVRAPVVSAATTILTVTVPAGATYRPITVTNNHLTAYSNTFFNVTFPTDGSGLTPNTFVNDTQDYATYTGGRFLTASDFNNDSTVDIIVSTSHGGQTFINTSSAKTISLQSAQDIGQDAFLASVADLNGDGKLDVAIANNVSSSVSVYRNISQNGDFELQHINDLPVNSFRSSITIADLDADGKPELIIPRSDGVISVFKNTGSGDSISFSAAQDLLIGTYQGGTISFLDLDNDNKPELIIPGYDSNFTFSIFVLQNISENGKFIFKNSIQLVNSFLDYGDTYLGDIDGDGKVDIVVDGYSGSSETNRITVLLNQSFANSISFMNPIPIDYNGNNIFSLNDMDGDGKVDLCTSTATGFSIYRNESSIGKIRFATAVVYTTEQFPTSGIACDIDRDGKPDFVASGNYYNEGQPGVLSIWRNTGTEPQVTDFTPKSGTLGTADTIRGRFLGSATLASFGGTNATITYKDDSTIIAIVGEGATGNVLVQTLYGVDSLGTFTYNLPLPQITSFSPSSGTLGTVDTIRGKFLSNATLVSFGGTPATITFNNDSTIIAIVGNGSSGNVLVRTAAGVNSTGIFTYTPPAPLITSFTPTSGPLGTKVTIKGRFFTGATLVSFGGTNASSFTVDNDSIITAIIGNGSTGSVLVKAPGGVASLGQFTYTIPAPIITSFTPTSGSLGTQVTIKGKFFTGVTLVSFGGAPAIIVSNNDSTIIVTVGNGLTGSVLVKTPYGATSFGHFTYSCPINNPKPIITSNFNTDSFSATKLICTPPAKYYRWYFNNNRILNESSDSISIDKVGFYRVETSQDNICWTSSLDYPVLVTQSPLSDTLKMIMYPNPSTGSFNIDVKLPQATGVIAYVTVYDVNGRQVLQTNRLIFFGDHTIIPMTLSSRGTFFVKVSVNGDIKMQTIVIM</sequence>
<dbReference type="EMBL" id="SZQL01000001">
    <property type="protein sequence ID" value="TKK71762.1"/>
    <property type="molecule type" value="Genomic_DNA"/>
</dbReference>
<evidence type="ECO:0000313" key="3">
    <source>
        <dbReference type="EMBL" id="TKK71762.1"/>
    </source>
</evidence>
<feature type="domain" description="IPT/TIG" evidence="2">
    <location>
        <begin position="1336"/>
        <end position="1412"/>
    </location>
</feature>
<gene>
    <name evidence="3" type="ORF">FC093_01700</name>
</gene>
<keyword evidence="4" id="KW-1185">Reference proteome</keyword>
<dbReference type="Pfam" id="PF18962">
    <property type="entry name" value="Por_Secre_tail"/>
    <property type="match status" value="1"/>
</dbReference>
<keyword evidence="1" id="KW-0732">Signal</keyword>
<comment type="caution">
    <text evidence="3">The sequence shown here is derived from an EMBL/GenBank/DDBJ whole genome shotgun (WGS) entry which is preliminary data.</text>
</comment>
<proteinExistence type="predicted"/>
<dbReference type="InterPro" id="IPR026444">
    <property type="entry name" value="Secre_tail"/>
</dbReference>
<dbReference type="SUPFAM" id="SSF81296">
    <property type="entry name" value="E set domains"/>
    <property type="match status" value="7"/>
</dbReference>
<dbReference type="Proteomes" id="UP000305848">
    <property type="component" value="Unassembled WGS sequence"/>
</dbReference>
<feature type="domain" description="IPT/TIG" evidence="2">
    <location>
        <begin position="1256"/>
        <end position="1333"/>
    </location>
</feature>
<evidence type="ECO:0000256" key="1">
    <source>
        <dbReference type="ARBA" id="ARBA00022729"/>
    </source>
</evidence>
<dbReference type="InterPro" id="IPR013517">
    <property type="entry name" value="FG-GAP"/>
</dbReference>
<evidence type="ECO:0000259" key="2">
    <source>
        <dbReference type="SMART" id="SM00429"/>
    </source>
</evidence>
<dbReference type="InterPro" id="IPR002909">
    <property type="entry name" value="IPT_dom"/>
</dbReference>
<dbReference type="SMART" id="SM00429">
    <property type="entry name" value="IPT"/>
    <property type="match status" value="7"/>
</dbReference>
<dbReference type="CDD" id="cd00102">
    <property type="entry name" value="IPT"/>
    <property type="match status" value="2"/>
</dbReference>
<dbReference type="InterPro" id="IPR013783">
    <property type="entry name" value="Ig-like_fold"/>
</dbReference>
<dbReference type="Gene3D" id="2.60.40.10">
    <property type="entry name" value="Immunoglobulins"/>
    <property type="match status" value="8"/>
</dbReference>
<dbReference type="Pfam" id="PF13517">
    <property type="entry name" value="FG-GAP_3"/>
    <property type="match status" value="4"/>
</dbReference>